<reference evidence="2" key="1">
    <citation type="submission" date="2020-01" db="EMBL/GenBank/DDBJ databases">
        <authorList>
            <person name="Meier V. D."/>
            <person name="Meier V D."/>
        </authorList>
    </citation>
    <scope>NUCLEOTIDE SEQUENCE</scope>
    <source>
        <strain evidence="2">HLG_WM_MAG_10</strain>
    </source>
</reference>
<protein>
    <submittedName>
        <fullName evidence="2">Uncharacterized protein</fullName>
    </submittedName>
</protein>
<evidence type="ECO:0000313" key="2">
    <source>
        <dbReference type="EMBL" id="CAA6830267.1"/>
    </source>
</evidence>
<proteinExistence type="predicted"/>
<accession>A0A6S6UK94</accession>
<gene>
    <name evidence="2" type="ORF">HELGO_WM26948</name>
</gene>
<evidence type="ECO:0000256" key="1">
    <source>
        <dbReference type="SAM" id="MobiDB-lite"/>
    </source>
</evidence>
<dbReference type="AlphaFoldDB" id="A0A6S6UK94"/>
<feature type="compositionally biased region" description="Acidic residues" evidence="1">
    <location>
        <begin position="58"/>
        <end position="76"/>
    </location>
</feature>
<feature type="region of interest" description="Disordered" evidence="1">
    <location>
        <begin position="40"/>
        <end position="81"/>
    </location>
</feature>
<organism evidence="2">
    <name type="scientific">uncultured Aureispira sp</name>
    <dbReference type="NCBI Taxonomy" id="1331704"/>
    <lineage>
        <taxon>Bacteria</taxon>
        <taxon>Pseudomonadati</taxon>
        <taxon>Bacteroidota</taxon>
        <taxon>Saprospiria</taxon>
        <taxon>Saprospirales</taxon>
        <taxon>Saprospiraceae</taxon>
        <taxon>Aureispira</taxon>
        <taxon>environmental samples</taxon>
    </lineage>
</organism>
<sequence length="134" mass="15755">MKLDFHFLWFYASLIGLLSFSIQEMPDSLMAPLNESIIEDSNSPKKKHQEKEFRKEEEENQQEENEEEDCSEDIEVEEKSSDCAQGISTRVCYGKKACFQKKKLLSNNFYTVYNDTLQNHLPFYILFSCLKIDC</sequence>
<dbReference type="EMBL" id="CACVAQ010000544">
    <property type="protein sequence ID" value="CAA6830267.1"/>
    <property type="molecule type" value="Genomic_DNA"/>
</dbReference>
<name>A0A6S6UK94_9BACT</name>